<feature type="compositionally biased region" description="Low complexity" evidence="5">
    <location>
        <begin position="1097"/>
        <end position="1106"/>
    </location>
</feature>
<dbReference type="Gene3D" id="3.40.50.410">
    <property type="entry name" value="von Willebrand factor, type A domain"/>
    <property type="match status" value="1"/>
</dbReference>
<reference evidence="7 8" key="1">
    <citation type="journal article" date="2020" name="Mol. Plant">
        <title>The Chromosome-Based Rubber Tree Genome Provides New Insights into Spurge Genome Evolution and Rubber Biosynthesis.</title>
        <authorList>
            <person name="Liu J."/>
            <person name="Shi C."/>
            <person name="Shi C.C."/>
            <person name="Li W."/>
            <person name="Zhang Q.J."/>
            <person name="Zhang Y."/>
            <person name="Li K."/>
            <person name="Lu H.F."/>
            <person name="Shi C."/>
            <person name="Zhu S.T."/>
            <person name="Xiao Z.Y."/>
            <person name="Nan H."/>
            <person name="Yue Y."/>
            <person name="Zhu X.G."/>
            <person name="Wu Y."/>
            <person name="Hong X.N."/>
            <person name="Fan G.Y."/>
            <person name="Tong Y."/>
            <person name="Zhang D."/>
            <person name="Mao C.L."/>
            <person name="Liu Y.L."/>
            <person name="Hao S.J."/>
            <person name="Liu W.Q."/>
            <person name="Lv M.Q."/>
            <person name="Zhang H.B."/>
            <person name="Liu Y."/>
            <person name="Hu-Tang G.R."/>
            <person name="Wang J.P."/>
            <person name="Wang J.H."/>
            <person name="Sun Y.H."/>
            <person name="Ni S.B."/>
            <person name="Chen W.B."/>
            <person name="Zhang X.C."/>
            <person name="Jiao Y.N."/>
            <person name="Eichler E.E."/>
            <person name="Li G.H."/>
            <person name="Liu X."/>
            <person name="Gao L.Z."/>
        </authorList>
    </citation>
    <scope>NUCLEOTIDE SEQUENCE [LARGE SCALE GENOMIC DNA]</scope>
    <source>
        <strain evidence="8">cv. GT1</strain>
        <tissue evidence="7">Leaf</tissue>
    </source>
</reference>
<gene>
    <name evidence="7" type="ORF">GH714_016016</name>
</gene>
<dbReference type="InterPro" id="IPR012677">
    <property type="entry name" value="Nucleotide-bd_a/b_plait_sf"/>
</dbReference>
<dbReference type="SUPFAM" id="SSF81811">
    <property type="entry name" value="Helical domain of Sec23/24"/>
    <property type="match status" value="1"/>
</dbReference>
<name>A0A6A6LIJ8_HEVBR</name>
<dbReference type="Pfam" id="PF04810">
    <property type="entry name" value="zf-Sec23_Sec24"/>
    <property type="match status" value="1"/>
</dbReference>
<dbReference type="InterPro" id="IPR006895">
    <property type="entry name" value="Znf_Sec23_Sec24"/>
</dbReference>
<comment type="similarity">
    <text evidence="1">Belongs to the SEC23/SEC24 family. SEC24 subfamily.</text>
</comment>
<dbReference type="PROSITE" id="PS50102">
    <property type="entry name" value="RRM"/>
    <property type="match status" value="3"/>
</dbReference>
<dbReference type="GO" id="GO:0006886">
    <property type="term" value="P:intracellular protein transport"/>
    <property type="evidence" value="ECO:0007669"/>
    <property type="project" value="InterPro"/>
</dbReference>
<dbReference type="CDD" id="cd00590">
    <property type="entry name" value="RRM_SF"/>
    <property type="match status" value="1"/>
</dbReference>
<dbReference type="GO" id="GO:0008270">
    <property type="term" value="F:zinc ion binding"/>
    <property type="evidence" value="ECO:0007669"/>
    <property type="project" value="InterPro"/>
</dbReference>
<comment type="caution">
    <text evidence="7">The sequence shown here is derived from an EMBL/GenBank/DDBJ whole genome shotgun (WGS) entry which is preliminary data.</text>
</comment>
<dbReference type="FunFam" id="3.30.70.330:FF:000518">
    <property type="entry name" value="RNA-binding (RRM/RBD/RNP motifs) family protein"/>
    <property type="match status" value="1"/>
</dbReference>
<dbReference type="InterPro" id="IPR006900">
    <property type="entry name" value="Sec23/24_helical_dom"/>
</dbReference>
<dbReference type="PANTHER" id="PTHR13803">
    <property type="entry name" value="SEC24-RELATED PROTEIN"/>
    <property type="match status" value="1"/>
</dbReference>
<dbReference type="GO" id="GO:0090110">
    <property type="term" value="P:COPII-coated vesicle cargo loading"/>
    <property type="evidence" value="ECO:0007669"/>
    <property type="project" value="TreeGrafter"/>
</dbReference>
<feature type="domain" description="RRM" evidence="6">
    <location>
        <begin position="931"/>
        <end position="1009"/>
    </location>
</feature>
<evidence type="ECO:0000256" key="4">
    <source>
        <dbReference type="PROSITE-ProRule" id="PRU00176"/>
    </source>
</evidence>
<dbReference type="GO" id="GO:0030127">
    <property type="term" value="C:COPII vesicle coat"/>
    <property type="evidence" value="ECO:0007669"/>
    <property type="project" value="InterPro"/>
</dbReference>
<dbReference type="Proteomes" id="UP000467840">
    <property type="component" value="Chromosome 4"/>
</dbReference>
<keyword evidence="2" id="KW-0813">Transport</keyword>
<dbReference type="Gene3D" id="1.20.120.730">
    <property type="entry name" value="Sec23/Sec24 helical domain"/>
    <property type="match status" value="1"/>
</dbReference>
<dbReference type="SUPFAM" id="SSF53300">
    <property type="entry name" value="vWA-like"/>
    <property type="match status" value="1"/>
</dbReference>
<dbReference type="InterPro" id="IPR035979">
    <property type="entry name" value="RBD_domain_sf"/>
</dbReference>
<dbReference type="Pfam" id="PF00076">
    <property type="entry name" value="RRM_1"/>
    <property type="match status" value="3"/>
</dbReference>
<evidence type="ECO:0000256" key="3">
    <source>
        <dbReference type="ARBA" id="ARBA00022927"/>
    </source>
</evidence>
<keyword evidence="8" id="KW-1185">Reference proteome</keyword>
<protein>
    <recommendedName>
        <fullName evidence="6">RRM domain-containing protein</fullName>
    </recommendedName>
</protein>
<dbReference type="GO" id="GO:0070971">
    <property type="term" value="C:endoplasmic reticulum exit site"/>
    <property type="evidence" value="ECO:0007669"/>
    <property type="project" value="TreeGrafter"/>
</dbReference>
<dbReference type="Gene3D" id="2.30.30.380">
    <property type="entry name" value="Zn-finger domain of Sec23/24"/>
    <property type="match status" value="1"/>
</dbReference>
<dbReference type="SUPFAM" id="SSF54928">
    <property type="entry name" value="RNA-binding domain, RBD"/>
    <property type="match status" value="2"/>
</dbReference>
<dbReference type="InterPro" id="IPR050550">
    <property type="entry name" value="SEC23_SEC24_subfamily"/>
</dbReference>
<accession>A0A6A6LIJ8</accession>
<evidence type="ECO:0000313" key="8">
    <source>
        <dbReference type="Proteomes" id="UP000467840"/>
    </source>
</evidence>
<dbReference type="SUPFAM" id="SSF82919">
    <property type="entry name" value="Zn-finger domain of Sec23/24"/>
    <property type="match status" value="1"/>
</dbReference>
<evidence type="ECO:0000256" key="5">
    <source>
        <dbReference type="SAM" id="MobiDB-lite"/>
    </source>
</evidence>
<proteinExistence type="inferred from homology"/>
<evidence type="ECO:0000256" key="1">
    <source>
        <dbReference type="ARBA" id="ARBA00008334"/>
    </source>
</evidence>
<dbReference type="GO" id="GO:0000149">
    <property type="term" value="F:SNARE binding"/>
    <property type="evidence" value="ECO:0007669"/>
    <property type="project" value="TreeGrafter"/>
</dbReference>
<evidence type="ECO:0000313" key="7">
    <source>
        <dbReference type="EMBL" id="KAF2300814.1"/>
    </source>
</evidence>
<dbReference type="Pfam" id="PF04815">
    <property type="entry name" value="Sec23_helical"/>
    <property type="match status" value="1"/>
</dbReference>
<keyword evidence="3" id="KW-0653">Protein transport</keyword>
<sequence length="1137" mass="125263">MAVRATVSRFPMDQDAQESSGLPWGVTVTPFATKDENGQPPAYGSDGHLLPRCENCYAYFNTYCELDQWAWSCALCGTLNGLSSRSIARYSHPQSCAEMMSSFIDLELPIEDSEEEMMQPSPVYVAAVDLSSSEEFLELTKSALQAALEALAPGALFGIATFSHKIGLYDVQGPIPVVKNVFVPPDAEGTLPIELEDVMPLLQFLAPYVDACKDRITAALDTLRPTTSWERTTGAGQGLDGVLMGGRGFGVAMEALFKYLGSEYGNIFALARVFAFISGPPDYGAGQLDTRRYGEQYASKGEDADRALLPEQTPFYKDLAAVAVQAGVCVDIFAVTNEYTDLASLKFLSIESGGLLFLYSNTDDSTLPQDIYRMLSGPYAFGCILRLRTSSEFKPGHSYGHFFPDPQYENVQHIVCCDSYATYAYDFDFASTDGFSRYASEQPVLQIAFQYTVVVPPEELSSSGLVSASGGMHSLKRRLRIRTLQFSAARNIHELYDNVDPEAVLSVLVHKVILASLEQGVREGRMLLHDWLVILTAQYNDAYKLVQFKNGSSVTGQVDVAFSQCPQLQPLPRLVFALLRNPLLRFHEEGVHPDYRIYLQCLFSALEPSSLHRAVYPVLMSILHQINKHILATLEPAALITSGSPIFFLDAFTTLIVFYSSTADPVLPFPPPQDCLLRTTINKLKQERSITPKLIFIRGQDDASAFENYLIEEQDVDGNGFTSVMGFVSFLEDITHRGTQIGNITELEDEDERKKRAELLARPPHGSEVYIGGIPHNASEEDLRGFVRMMKGKDSNENKGFAFVTFRNVDLASKAIDKLNNTEFKGKRIKCSTSQSKHRLFLGNVPRNWELEDLRKVVMEAGPGVTAVELVKDMKTSNNRGFAFIDYYNNACAEYSRQKMMNPKFRLGNNAPTVSWADPKNADSSASSQVKAIYVKNLPKNTTQDQLKKLFEHYGEITKVVLPPAKSGQEKNRIGFVHFTERSSAMKVLKNTEKYKLDGQVLECSLAKPQADQKSVGVSNLPKSRLLPSYPAGVGYGLVGNTFGVLGAGYGSAGFAQPLIYGRGPTPAGMAMMPMLLPDGRIGYVLQQPGAQPHSPSSRQRNNSRNGSGGANRSGGNSGRARQGNEGSNGGHRYRPY</sequence>
<dbReference type="Pfam" id="PF04811">
    <property type="entry name" value="Sec23_trunk"/>
    <property type="match status" value="1"/>
</dbReference>
<dbReference type="Gene3D" id="3.30.70.330">
    <property type="match status" value="3"/>
</dbReference>
<dbReference type="EMBL" id="JAAGAX010000010">
    <property type="protein sequence ID" value="KAF2300814.1"/>
    <property type="molecule type" value="Genomic_DNA"/>
</dbReference>
<feature type="compositionally biased region" description="Gly residues" evidence="5">
    <location>
        <begin position="1107"/>
        <end position="1118"/>
    </location>
</feature>
<evidence type="ECO:0000256" key="2">
    <source>
        <dbReference type="ARBA" id="ARBA00022448"/>
    </source>
</evidence>
<feature type="domain" description="RRM" evidence="6">
    <location>
        <begin position="838"/>
        <end position="919"/>
    </location>
</feature>
<dbReference type="PANTHER" id="PTHR13803:SF17">
    <property type="entry name" value="PROTEIN TRANSPORT PROTEIN SEC24"/>
    <property type="match status" value="1"/>
</dbReference>
<dbReference type="AlphaFoldDB" id="A0A6A6LIJ8"/>
<dbReference type="InterPro" id="IPR006896">
    <property type="entry name" value="Sec23/24_trunk_dom"/>
</dbReference>
<dbReference type="InterPro" id="IPR036175">
    <property type="entry name" value="Sec23/24_helical_dom_sf"/>
</dbReference>
<dbReference type="InterPro" id="IPR036465">
    <property type="entry name" value="vWFA_dom_sf"/>
</dbReference>
<organism evidence="7 8">
    <name type="scientific">Hevea brasiliensis</name>
    <name type="common">Para rubber tree</name>
    <name type="synonym">Siphonia brasiliensis</name>
    <dbReference type="NCBI Taxonomy" id="3981"/>
    <lineage>
        <taxon>Eukaryota</taxon>
        <taxon>Viridiplantae</taxon>
        <taxon>Streptophyta</taxon>
        <taxon>Embryophyta</taxon>
        <taxon>Tracheophyta</taxon>
        <taxon>Spermatophyta</taxon>
        <taxon>Magnoliopsida</taxon>
        <taxon>eudicotyledons</taxon>
        <taxon>Gunneridae</taxon>
        <taxon>Pentapetalae</taxon>
        <taxon>rosids</taxon>
        <taxon>fabids</taxon>
        <taxon>Malpighiales</taxon>
        <taxon>Euphorbiaceae</taxon>
        <taxon>Crotonoideae</taxon>
        <taxon>Micrandreae</taxon>
        <taxon>Hevea</taxon>
    </lineage>
</organism>
<dbReference type="SMART" id="SM00360">
    <property type="entry name" value="RRM"/>
    <property type="match status" value="3"/>
</dbReference>
<evidence type="ECO:0000259" key="6">
    <source>
        <dbReference type="PROSITE" id="PS50102"/>
    </source>
</evidence>
<dbReference type="GO" id="GO:0003723">
    <property type="term" value="F:RNA binding"/>
    <property type="evidence" value="ECO:0007669"/>
    <property type="project" value="UniProtKB-UniRule"/>
</dbReference>
<keyword evidence="4" id="KW-0694">RNA-binding</keyword>
<dbReference type="InterPro" id="IPR036174">
    <property type="entry name" value="Znf_Sec23_Sec24_sf"/>
</dbReference>
<feature type="domain" description="RRM" evidence="6">
    <location>
        <begin position="767"/>
        <end position="836"/>
    </location>
</feature>
<dbReference type="InterPro" id="IPR000504">
    <property type="entry name" value="RRM_dom"/>
</dbReference>
<feature type="region of interest" description="Disordered" evidence="5">
    <location>
        <begin position="1086"/>
        <end position="1137"/>
    </location>
</feature>
<dbReference type="SUPFAM" id="SSF81995">
    <property type="entry name" value="beta-sandwich domain of Sec23/24"/>
    <property type="match status" value="1"/>
</dbReference>